<evidence type="ECO:0000256" key="2">
    <source>
        <dbReference type="SAM" id="MobiDB-lite"/>
    </source>
</evidence>
<keyword evidence="1" id="KW-0175">Coiled coil</keyword>
<evidence type="ECO:0000313" key="4">
    <source>
        <dbReference type="EMBL" id="RWS06478.1"/>
    </source>
</evidence>
<feature type="coiled-coil region" evidence="1">
    <location>
        <begin position="301"/>
        <end position="328"/>
    </location>
</feature>
<dbReference type="Proteomes" id="UP000285301">
    <property type="component" value="Unassembled WGS sequence"/>
</dbReference>
<keyword evidence="5" id="KW-1185">Reference proteome</keyword>
<evidence type="ECO:0000256" key="1">
    <source>
        <dbReference type="SAM" id="Coils"/>
    </source>
</evidence>
<name>A0A3S3QAX6_9ACAR</name>
<feature type="coiled-coil region" evidence="1">
    <location>
        <begin position="353"/>
        <end position="768"/>
    </location>
</feature>
<dbReference type="EMBL" id="NCKU01004077">
    <property type="protein sequence ID" value="RWS06475.1"/>
    <property type="molecule type" value="Genomic_DNA"/>
</dbReference>
<dbReference type="OrthoDB" id="6504937at2759"/>
<dbReference type="Gene3D" id="1.10.287.1490">
    <property type="match status" value="1"/>
</dbReference>
<gene>
    <name evidence="4" type="ORF">B4U79_16209</name>
    <name evidence="3" type="ORF">B4U79_16210</name>
</gene>
<feature type="compositionally biased region" description="Basic and acidic residues" evidence="2">
    <location>
        <begin position="42"/>
        <end position="78"/>
    </location>
</feature>
<dbReference type="EMBL" id="NCKU01004076">
    <property type="protein sequence ID" value="RWS06478.1"/>
    <property type="molecule type" value="Genomic_DNA"/>
</dbReference>
<comment type="caution">
    <text evidence="3">The sequence shown here is derived from an EMBL/GenBank/DDBJ whole genome shotgun (WGS) entry which is preliminary data.</text>
</comment>
<feature type="coiled-coil region" evidence="1">
    <location>
        <begin position="1226"/>
        <end position="1453"/>
    </location>
</feature>
<sequence>MTNLRYLTSKVHDCQTRCADLMAAASEGVHEDNTGNDAISAEAKKDDNQMNISRESDLDYSSRNKDETDANTKKPFHSHDMSDKLLQQFENAAHANIELGKDIEKLIKDWQSAQTVVEHYCLCESSSSCKELNKKYEELISLKVQSNAERNELLDKIRDLSAQNERKKQILDEKERIIYNLNEKLDSNKSSYVNKNIPNCNEELMYKVLTEIGQLIVQEADYHTSDETWNALQRNSGMAKLKESTFSNLSGLNENFITPDLFDSILIALRSLLGRRRIEIEDLKGKLSASKEQVKVQKRFIDDTSEERQKLLKINSQLTNQLSDLSRDLIFQSSSTSNVGNNTSDEKMSSSFIDQVKATLKEQIDALNEENDKLHQLANDFRKSREVMEDELEDMKSKERKYKWEVEQKARDLFRIETQLETSRKELMSLKEEIAILKAENEFLVKAKDELNRRVKDSETLKSNVENELTFYKTSEISLRSCLTSEQQQNEELIVERDRLRQEMNFLKEKNLKVMSEKLSLESKIGQMESDMLLLKKEIEDLTKSKTELETALKFAEENELKQKQEYEKLRGEMNESIKVLNSEFSDLNKKLNEMVSENERINREKKEIRNKYEDLRRDKICSDREATQFRNQISIHIEEKQHLEQQICHLKSKKEEIEKQVEAANLTIKDLQSELENFKSHLSRIKVENEELHKVKISLANKMNTLQKEYEIKLAQERESHEKDLENLRYELNLEKTSADAKTEEIINQLKLEKERQTNENQEITSKLKTELQLLEQEFAERVSVLEREKLNLEILNQREKKSLLQKIEEKETALKHKNIENDEIAQKWKELCENLNQIKAENEEKQKLLEKEVEKYKEAVQESSKKILKLNNEKNLTLEENSALVFQLRQKEEELLKLERVIEEINKNYEQMKIKNDEQGLIILDLKRSMESMEKENDLKNENLRLLQNKLSSKEHENSTLAQTIDNYERKLLEGEKTRADLIKDITELRNTLLEVEKSRLELKKHINENNLNQKSLENELKAKNAVIEELTLMLEKKSEKENHRQEEINKLNNLIIELDAEKQTIKTEMINVRHKLNDIEHLLNLEKTTSLKQGEEIKRLISEKSDLELKLADNEKDNYTLKKAISGYEQKINLLELNVRQLTKTKSDAEESLSKMTSILRQLLKKGISMVSSDGEPNLTQSYLESTFLNADTFQNSLYNMISKLETIVKERNELKLKQDTYYSNLQENNTHLKLKLERLENEVKDKEKENNTLTKYIDEFKSQIERHSEALEKFKSEKKYLCGRMAQLCTQIEKLEKEKKKLTRELQALHSEKSLNDKESMELRNATEMKVKRLESAKSALEEKISDLMKKIDQSNNESESLKQECKMLKKTIKELQNNNLKLHSALSDSNLALKRTSEEEQELKRKIHNMSENMDEKESISRDVFLQLNDLKRKVHDLTSERTFLQQTLDSNR</sequence>
<feature type="coiled-coil region" evidence="1">
    <location>
        <begin position="1100"/>
        <end position="1155"/>
    </location>
</feature>
<feature type="coiled-coil region" evidence="1">
    <location>
        <begin position="802"/>
        <end position="1071"/>
    </location>
</feature>
<proteinExistence type="predicted"/>
<evidence type="ECO:0000313" key="5">
    <source>
        <dbReference type="Proteomes" id="UP000285301"/>
    </source>
</evidence>
<protein>
    <submittedName>
        <fullName evidence="3">Rootletin-like protein</fullName>
    </submittedName>
</protein>
<accession>A0A3S3QAX6</accession>
<evidence type="ECO:0000313" key="3">
    <source>
        <dbReference type="EMBL" id="RWS06475.1"/>
    </source>
</evidence>
<feature type="coiled-coil region" evidence="1">
    <location>
        <begin position="129"/>
        <end position="177"/>
    </location>
</feature>
<dbReference type="STRING" id="1965070.A0A3S3QAX6"/>
<feature type="region of interest" description="Disordered" evidence="2">
    <location>
        <begin position="41"/>
        <end position="78"/>
    </location>
</feature>
<reference evidence="3 5" key="1">
    <citation type="journal article" date="2018" name="Gigascience">
        <title>Genomes of trombidid mites reveal novel predicted allergens and laterally-transferred genes associated with secondary metabolism.</title>
        <authorList>
            <person name="Dong X."/>
            <person name="Chaisiri K."/>
            <person name="Xia D."/>
            <person name="Armstrong S.D."/>
            <person name="Fang Y."/>
            <person name="Donnelly M.J."/>
            <person name="Kadowaki T."/>
            <person name="McGarry J.W."/>
            <person name="Darby A.C."/>
            <person name="Makepeace B.L."/>
        </authorList>
    </citation>
    <scope>NUCLEOTIDE SEQUENCE [LARGE SCALE GENOMIC DNA]</scope>
    <source>
        <strain evidence="3">UoL-WK</strain>
    </source>
</reference>
<organism evidence="3 5">
    <name type="scientific">Dinothrombium tinctorium</name>
    <dbReference type="NCBI Taxonomy" id="1965070"/>
    <lineage>
        <taxon>Eukaryota</taxon>
        <taxon>Metazoa</taxon>
        <taxon>Ecdysozoa</taxon>
        <taxon>Arthropoda</taxon>
        <taxon>Chelicerata</taxon>
        <taxon>Arachnida</taxon>
        <taxon>Acari</taxon>
        <taxon>Acariformes</taxon>
        <taxon>Trombidiformes</taxon>
        <taxon>Prostigmata</taxon>
        <taxon>Anystina</taxon>
        <taxon>Parasitengona</taxon>
        <taxon>Trombidioidea</taxon>
        <taxon>Trombidiidae</taxon>
        <taxon>Dinothrombium</taxon>
    </lineage>
</organism>
<reference evidence="3" key="2">
    <citation type="submission" date="2018-11" db="EMBL/GenBank/DDBJ databases">
        <title>Trombidioid mite genomics.</title>
        <authorList>
            <person name="Dong X."/>
        </authorList>
    </citation>
    <scope>NUCLEOTIDE SEQUENCE</scope>
    <source>
        <strain evidence="3">UoL-WK</strain>
    </source>
</reference>